<evidence type="ECO:0000313" key="6">
    <source>
        <dbReference type="WBParaSite" id="BXY_0664800.1"/>
    </source>
</evidence>
<feature type="compositionally biased region" description="Basic and acidic residues" evidence="1">
    <location>
        <begin position="428"/>
        <end position="451"/>
    </location>
</feature>
<feature type="region of interest" description="Disordered" evidence="1">
    <location>
        <begin position="250"/>
        <end position="310"/>
    </location>
</feature>
<dbReference type="Proteomes" id="UP000095284">
    <property type="component" value="Unplaced"/>
</dbReference>
<feature type="compositionally biased region" description="Polar residues" evidence="1">
    <location>
        <begin position="1"/>
        <end position="12"/>
    </location>
</feature>
<gene>
    <name evidence="2" type="ORF">BXYJ_LOCUS2307</name>
</gene>
<dbReference type="eggNOG" id="ENOG502T12W">
    <property type="taxonomic scope" value="Eukaryota"/>
</dbReference>
<accession>A0A1I7S0X3</accession>
<dbReference type="OrthoDB" id="5808918at2759"/>
<organism evidence="4 6">
    <name type="scientific">Bursaphelenchus xylophilus</name>
    <name type="common">Pinewood nematode worm</name>
    <name type="synonym">Aphelenchoides xylophilus</name>
    <dbReference type="NCBI Taxonomy" id="6326"/>
    <lineage>
        <taxon>Eukaryota</taxon>
        <taxon>Metazoa</taxon>
        <taxon>Ecdysozoa</taxon>
        <taxon>Nematoda</taxon>
        <taxon>Chromadorea</taxon>
        <taxon>Rhabditida</taxon>
        <taxon>Tylenchina</taxon>
        <taxon>Tylenchomorpha</taxon>
        <taxon>Aphelenchoidea</taxon>
        <taxon>Aphelenchoididae</taxon>
        <taxon>Bursaphelenchus</taxon>
    </lineage>
</organism>
<evidence type="ECO:0000313" key="4">
    <source>
        <dbReference type="Proteomes" id="UP000095284"/>
    </source>
</evidence>
<feature type="compositionally biased region" description="Basic and acidic residues" evidence="1">
    <location>
        <begin position="290"/>
        <end position="300"/>
    </location>
</feature>
<feature type="compositionally biased region" description="Acidic residues" evidence="1">
    <location>
        <begin position="526"/>
        <end position="595"/>
    </location>
</feature>
<feature type="region of interest" description="Disordered" evidence="1">
    <location>
        <begin position="172"/>
        <end position="199"/>
    </location>
</feature>
<sequence length="595" mass="68115">MSDNKANSQRPSYWQAPSGLPQGPVQVPTGFYGDYNPNINTMGVSGSHYGANDSRPVMSMAPVSGISQPLMPAKQEAFQSMPMRPQPYPPLNQPSSYVHSTSQYYPPSQYRGQVPDYGLRDLSYGVHESVHHSPLGQPGYLPSTPQYYTSTQYRNQMADSVYGLRHLNYPESEPPLQNLAPLSSYAHPSHHYPSNFGRQHQDLDQCQRSAGNEPLSAANGLVHNSRAMPVSLHASNPPVSLQTPALKAIKKELPEAPRQKRKYTKRKNVDKSADPNPEPKVPKKRGRKKKEVDPNADPKGKKQSLYKVSLSRKRRENMAYPKNSFLLRYSDLSEEDHDFIWLVDNHQLLAKFVPNQSKTCTTSKESDQTETIRYYTRTDRYTGWFSNEYWNYIDFTDRVTVDGLSEISVRFPNRQEIEEMREKLLKRRDEEEKQKAEKEEETAEKKVKLEQDESNDGNGNEYSLIDVDDQTNVGFARSEGSNEGIKEGFDESTNDGVDEYVFSNEVGNGRGNLANIKYELENGEDHQEEWEENDDSNDEIEGNEEENERIENREEDSDDEDSNQENEQSDGDEEEQRDEDQNEQYEEEEDSEDSE</sequence>
<feature type="region of interest" description="Disordered" evidence="1">
    <location>
        <begin position="1"/>
        <end position="29"/>
    </location>
</feature>
<dbReference type="EMBL" id="CAJFCV020000001">
    <property type="protein sequence ID" value="CAG9087838.1"/>
    <property type="molecule type" value="Genomic_DNA"/>
</dbReference>
<name>A0A1I7S0X3_BURXY</name>
<dbReference type="WBParaSite" id="BXY_0664800.1">
    <property type="protein sequence ID" value="BXY_0664800.1"/>
    <property type="gene ID" value="BXY_0664800"/>
</dbReference>
<dbReference type="Proteomes" id="UP000659654">
    <property type="component" value="Unassembled WGS sequence"/>
</dbReference>
<evidence type="ECO:0000313" key="2">
    <source>
        <dbReference type="EMBL" id="CAD5211195.1"/>
    </source>
</evidence>
<keyword evidence="5" id="KW-1185">Reference proteome</keyword>
<evidence type="ECO:0000313" key="5">
    <source>
        <dbReference type="Proteomes" id="UP000659654"/>
    </source>
</evidence>
<reference evidence="6" key="1">
    <citation type="submission" date="2016-11" db="UniProtKB">
        <authorList>
            <consortium name="WormBaseParasite"/>
        </authorList>
    </citation>
    <scope>IDENTIFICATION</scope>
</reference>
<feature type="compositionally biased region" description="Low complexity" evidence="1">
    <location>
        <begin position="180"/>
        <end position="194"/>
    </location>
</feature>
<feature type="region of interest" description="Disordered" evidence="1">
    <location>
        <begin position="428"/>
        <end position="595"/>
    </location>
</feature>
<protein>
    <submittedName>
        <fullName evidence="2">(pine wood nematode) hypothetical protein</fullName>
    </submittedName>
</protein>
<evidence type="ECO:0000256" key="1">
    <source>
        <dbReference type="SAM" id="MobiDB-lite"/>
    </source>
</evidence>
<reference evidence="3" key="2">
    <citation type="submission" date="2020-08" db="EMBL/GenBank/DDBJ databases">
        <authorList>
            <person name="Kikuchi T."/>
        </authorList>
    </citation>
    <scope>NUCLEOTIDE SEQUENCE</scope>
    <source>
        <strain evidence="2">Ka4C1</strain>
    </source>
</reference>
<dbReference type="Proteomes" id="UP000582659">
    <property type="component" value="Unassembled WGS sequence"/>
</dbReference>
<evidence type="ECO:0000313" key="3">
    <source>
        <dbReference type="EMBL" id="CAG9087838.1"/>
    </source>
</evidence>
<dbReference type="AlphaFoldDB" id="A0A1I7S0X3"/>
<proteinExistence type="predicted"/>
<dbReference type="EMBL" id="CAJFDI010000001">
    <property type="protein sequence ID" value="CAD5211195.1"/>
    <property type="molecule type" value="Genomic_DNA"/>
</dbReference>